<evidence type="ECO:0000313" key="2">
    <source>
        <dbReference type="Proteomes" id="UP000305948"/>
    </source>
</evidence>
<gene>
    <name evidence="1" type="ORF">OE88DRAFT_1645119</name>
</gene>
<keyword evidence="2" id="KW-1185">Reference proteome</keyword>
<dbReference type="AlphaFoldDB" id="A0A5C3MZE4"/>
<accession>A0A5C3MZE4</accession>
<dbReference type="EMBL" id="ML213512">
    <property type="protein sequence ID" value="TFK50839.1"/>
    <property type="molecule type" value="Genomic_DNA"/>
</dbReference>
<protein>
    <submittedName>
        <fullName evidence="1">Uncharacterized protein</fullName>
    </submittedName>
</protein>
<proteinExistence type="predicted"/>
<name>A0A5C3MZE4_9AGAM</name>
<evidence type="ECO:0000313" key="1">
    <source>
        <dbReference type="EMBL" id="TFK50839.1"/>
    </source>
</evidence>
<dbReference type="OrthoDB" id="2913041at2759"/>
<sequence>MISRRKQTLDLVLSLRGTSSAIRNGRVAREYAMPSGSPLIEPLMPAIVRQSHPSVAYSDVWTLGYWLVFASPASAQGWGATNTATSAPPPPPPFLQMSADCVTRVPGSPDCGIQPYESHQLRWPVKREEEENQTPSASHLDPVLHSHHITEGVPFTHLQQLIPGLSVAFHDASPHNPYTRCRGRSFTHVITISLQPWSNPCMLSTSAYGTHHLTLHLHRLADMGPGTARMDWTPVARVIASYGCCMTQTHLAASLDFLSRALPYLPKQRLPTPRVKANVVILAPKGMPELAMDLAANYLAWASEKEELKVRMCIAEETQGVTEPWRKALLMNESASL</sequence>
<reference evidence="1 2" key="1">
    <citation type="journal article" date="2019" name="Nat. Ecol. Evol.">
        <title>Megaphylogeny resolves global patterns of mushroom evolution.</title>
        <authorList>
            <person name="Varga T."/>
            <person name="Krizsan K."/>
            <person name="Foldi C."/>
            <person name="Dima B."/>
            <person name="Sanchez-Garcia M."/>
            <person name="Sanchez-Ramirez S."/>
            <person name="Szollosi G.J."/>
            <person name="Szarkandi J.G."/>
            <person name="Papp V."/>
            <person name="Albert L."/>
            <person name="Andreopoulos W."/>
            <person name="Angelini C."/>
            <person name="Antonin V."/>
            <person name="Barry K.W."/>
            <person name="Bougher N.L."/>
            <person name="Buchanan P."/>
            <person name="Buyck B."/>
            <person name="Bense V."/>
            <person name="Catcheside P."/>
            <person name="Chovatia M."/>
            <person name="Cooper J."/>
            <person name="Damon W."/>
            <person name="Desjardin D."/>
            <person name="Finy P."/>
            <person name="Geml J."/>
            <person name="Haridas S."/>
            <person name="Hughes K."/>
            <person name="Justo A."/>
            <person name="Karasinski D."/>
            <person name="Kautmanova I."/>
            <person name="Kiss B."/>
            <person name="Kocsube S."/>
            <person name="Kotiranta H."/>
            <person name="LaButti K.M."/>
            <person name="Lechner B.E."/>
            <person name="Liimatainen K."/>
            <person name="Lipzen A."/>
            <person name="Lukacs Z."/>
            <person name="Mihaltcheva S."/>
            <person name="Morgado L.N."/>
            <person name="Niskanen T."/>
            <person name="Noordeloos M.E."/>
            <person name="Ohm R.A."/>
            <person name="Ortiz-Santana B."/>
            <person name="Ovrebo C."/>
            <person name="Racz N."/>
            <person name="Riley R."/>
            <person name="Savchenko A."/>
            <person name="Shiryaev A."/>
            <person name="Soop K."/>
            <person name="Spirin V."/>
            <person name="Szebenyi C."/>
            <person name="Tomsovsky M."/>
            <person name="Tulloss R.E."/>
            <person name="Uehling J."/>
            <person name="Grigoriev I.V."/>
            <person name="Vagvolgyi C."/>
            <person name="Papp T."/>
            <person name="Martin F.M."/>
            <person name="Miettinen O."/>
            <person name="Hibbett D.S."/>
            <person name="Nagy L.G."/>
        </authorList>
    </citation>
    <scope>NUCLEOTIDE SEQUENCE [LARGE SCALE GENOMIC DNA]</scope>
    <source>
        <strain evidence="1 2">OMC1185</strain>
    </source>
</reference>
<organism evidence="1 2">
    <name type="scientific">Heliocybe sulcata</name>
    <dbReference type="NCBI Taxonomy" id="5364"/>
    <lineage>
        <taxon>Eukaryota</taxon>
        <taxon>Fungi</taxon>
        <taxon>Dikarya</taxon>
        <taxon>Basidiomycota</taxon>
        <taxon>Agaricomycotina</taxon>
        <taxon>Agaricomycetes</taxon>
        <taxon>Gloeophyllales</taxon>
        <taxon>Gloeophyllaceae</taxon>
        <taxon>Heliocybe</taxon>
    </lineage>
</organism>
<dbReference type="Proteomes" id="UP000305948">
    <property type="component" value="Unassembled WGS sequence"/>
</dbReference>